<sequence length="435" mass="46999">MRRTRRRLAVAALATCALGLAACGQSENIAAQGGGEEGADGGQVQIRFSWWGSDSRHRLNEELIALFESEHPNIDVVPDYTDWSGYWDKLSTAVAAGDAPDVILQDERYLREYGSRGVLADLSEHDIDTSAYDPAVLASGEFDGGLYGLSTGVNVYALMVNPRMLDEAGVELPDDATWSWEDFHRTATAVAENTDHYGFQSHADTEQLTVWARQHGGDLFAENGDLGFDDAVLQQYWQDSLALQAAGAQPSASETIEVAEVGPEQSLLATGEGAFGAWWTNQLTAVEDAAGEPIQLVRWPGETQFEQPGTWLKSSMLLSMSATTAHPQEAASFIDWMNNSVEAGEVILSDRGLPSNLDVREAIMDDLSESERRAAEFITDLQDEVAAPPPVPPVGASEVSEALGRHNEDVLFQRVTPGEAAAAFRAEAESILGAQ</sequence>
<keyword evidence="1" id="KW-0732">Signal</keyword>
<accession>A0ABW2Q5L4</accession>
<dbReference type="Proteomes" id="UP001596455">
    <property type="component" value="Unassembled WGS sequence"/>
</dbReference>
<dbReference type="InterPro" id="IPR050490">
    <property type="entry name" value="Bact_solute-bd_prot1"/>
</dbReference>
<protein>
    <submittedName>
        <fullName evidence="2">ABC transporter substrate-binding protein</fullName>
    </submittedName>
</protein>
<organism evidence="2 3">
    <name type="scientific">Georgenia alba</name>
    <dbReference type="NCBI Taxonomy" id="2233858"/>
    <lineage>
        <taxon>Bacteria</taxon>
        <taxon>Bacillati</taxon>
        <taxon>Actinomycetota</taxon>
        <taxon>Actinomycetes</taxon>
        <taxon>Micrococcales</taxon>
        <taxon>Bogoriellaceae</taxon>
        <taxon>Georgenia</taxon>
    </lineage>
</organism>
<dbReference type="SUPFAM" id="SSF53850">
    <property type="entry name" value="Periplasmic binding protein-like II"/>
    <property type="match status" value="1"/>
</dbReference>
<dbReference type="EMBL" id="JBHTCQ010000001">
    <property type="protein sequence ID" value="MFC7404237.1"/>
    <property type="molecule type" value="Genomic_DNA"/>
</dbReference>
<proteinExistence type="predicted"/>
<dbReference type="PANTHER" id="PTHR43649">
    <property type="entry name" value="ARABINOSE-BINDING PROTEIN-RELATED"/>
    <property type="match status" value="1"/>
</dbReference>
<reference evidence="3" key="1">
    <citation type="journal article" date="2019" name="Int. J. Syst. Evol. Microbiol.">
        <title>The Global Catalogue of Microorganisms (GCM) 10K type strain sequencing project: providing services to taxonomists for standard genome sequencing and annotation.</title>
        <authorList>
            <consortium name="The Broad Institute Genomics Platform"/>
            <consortium name="The Broad Institute Genome Sequencing Center for Infectious Disease"/>
            <person name="Wu L."/>
            <person name="Ma J."/>
        </authorList>
    </citation>
    <scope>NUCLEOTIDE SEQUENCE [LARGE SCALE GENOMIC DNA]</scope>
    <source>
        <strain evidence="3">JCM 1490</strain>
    </source>
</reference>
<evidence type="ECO:0000313" key="2">
    <source>
        <dbReference type="EMBL" id="MFC7404237.1"/>
    </source>
</evidence>
<evidence type="ECO:0000256" key="1">
    <source>
        <dbReference type="SAM" id="SignalP"/>
    </source>
</evidence>
<feature type="signal peptide" evidence="1">
    <location>
        <begin position="1"/>
        <end position="21"/>
    </location>
</feature>
<feature type="chain" id="PRO_5047540850" evidence="1">
    <location>
        <begin position="22"/>
        <end position="435"/>
    </location>
</feature>
<dbReference type="PROSITE" id="PS51257">
    <property type="entry name" value="PROKAR_LIPOPROTEIN"/>
    <property type="match status" value="1"/>
</dbReference>
<dbReference type="RefSeq" id="WP_382391433.1">
    <property type="nucleotide sequence ID" value="NZ_JBHTCQ010000001.1"/>
</dbReference>
<dbReference type="PANTHER" id="PTHR43649:SF12">
    <property type="entry name" value="DIACETYLCHITOBIOSE BINDING PROTEIN DASA"/>
    <property type="match status" value="1"/>
</dbReference>
<dbReference type="Pfam" id="PF13416">
    <property type="entry name" value="SBP_bac_8"/>
    <property type="match status" value="1"/>
</dbReference>
<evidence type="ECO:0000313" key="3">
    <source>
        <dbReference type="Proteomes" id="UP001596455"/>
    </source>
</evidence>
<comment type="caution">
    <text evidence="2">The sequence shown here is derived from an EMBL/GenBank/DDBJ whole genome shotgun (WGS) entry which is preliminary data.</text>
</comment>
<gene>
    <name evidence="2" type="ORF">ACFQQL_03865</name>
</gene>
<dbReference type="Gene3D" id="3.40.190.10">
    <property type="entry name" value="Periplasmic binding protein-like II"/>
    <property type="match status" value="2"/>
</dbReference>
<dbReference type="InterPro" id="IPR006059">
    <property type="entry name" value="SBP"/>
</dbReference>
<keyword evidence="3" id="KW-1185">Reference proteome</keyword>
<name>A0ABW2Q5L4_9MICO</name>